<gene>
    <name evidence="1" type="ORF">BJY20_002423</name>
</gene>
<sequence>MEGMPGRAVRTARAFAAAVHRPPYVMPGHYYSPTTSLTDRERAVAWRTAPVVGVDLNETGQERLARRLAPLMVQLPEDRWEPNGMYGRADAAVLHGMLRHHEPKHLLEVGSGYSTAVALDVVDRYLPDLRITCVEPNPDRLRTRLRPGDEVVVIDEPVQDVPIEIFAQLGAGDILFIDSTHVLKSGSDVAWLYLHVLPTLSSGVVVHVHDVHWPFEYPERWIREGRDWTEAYLLRAFLTHNDAWQILLMTSWVWGKRPALVPESLRHQPTGSLWMQRR</sequence>
<dbReference type="InterPro" id="IPR029063">
    <property type="entry name" value="SAM-dependent_MTases_sf"/>
</dbReference>
<proteinExistence type="predicted"/>
<reference evidence="1 2" key="1">
    <citation type="submission" date="2020-07" db="EMBL/GenBank/DDBJ databases">
        <title>Sequencing the genomes of 1000 actinobacteria strains.</title>
        <authorList>
            <person name="Klenk H.-P."/>
        </authorList>
    </citation>
    <scope>NUCLEOTIDE SEQUENCE [LARGE SCALE GENOMIC DNA]</scope>
    <source>
        <strain evidence="1 2">DSM 26154</strain>
    </source>
</reference>
<dbReference type="AlphaFoldDB" id="A0A852W015"/>
<organism evidence="1 2">
    <name type="scientific">Janibacter cremeus</name>
    <dbReference type="NCBI Taxonomy" id="1285192"/>
    <lineage>
        <taxon>Bacteria</taxon>
        <taxon>Bacillati</taxon>
        <taxon>Actinomycetota</taxon>
        <taxon>Actinomycetes</taxon>
        <taxon>Micrococcales</taxon>
        <taxon>Intrasporangiaceae</taxon>
        <taxon>Janibacter</taxon>
    </lineage>
</organism>
<name>A0A852W015_9MICO</name>
<dbReference type="Proteomes" id="UP000554054">
    <property type="component" value="Unassembled WGS sequence"/>
</dbReference>
<accession>A0A852W015</accession>
<dbReference type="EMBL" id="JACCAE010000001">
    <property type="protein sequence ID" value="NYF99031.1"/>
    <property type="molecule type" value="Genomic_DNA"/>
</dbReference>
<protein>
    <submittedName>
        <fullName evidence="1">Putative O-methyltransferase YrrM</fullName>
    </submittedName>
</protein>
<evidence type="ECO:0000313" key="1">
    <source>
        <dbReference type="EMBL" id="NYF99031.1"/>
    </source>
</evidence>
<evidence type="ECO:0000313" key="2">
    <source>
        <dbReference type="Proteomes" id="UP000554054"/>
    </source>
</evidence>
<dbReference type="Gene3D" id="3.40.50.150">
    <property type="entry name" value="Vaccinia Virus protein VP39"/>
    <property type="match status" value="1"/>
</dbReference>
<comment type="caution">
    <text evidence="1">The sequence shown here is derived from an EMBL/GenBank/DDBJ whole genome shotgun (WGS) entry which is preliminary data.</text>
</comment>
<keyword evidence="1" id="KW-0489">Methyltransferase</keyword>
<keyword evidence="2" id="KW-1185">Reference proteome</keyword>
<dbReference type="GO" id="GO:0032259">
    <property type="term" value="P:methylation"/>
    <property type="evidence" value="ECO:0007669"/>
    <property type="project" value="UniProtKB-KW"/>
</dbReference>
<dbReference type="RefSeq" id="WP_185991784.1">
    <property type="nucleotide sequence ID" value="NZ_JACCAE010000001.1"/>
</dbReference>
<keyword evidence="1" id="KW-0808">Transferase</keyword>
<dbReference type="GO" id="GO:0008168">
    <property type="term" value="F:methyltransferase activity"/>
    <property type="evidence" value="ECO:0007669"/>
    <property type="project" value="UniProtKB-KW"/>
</dbReference>
<dbReference type="Pfam" id="PF13578">
    <property type="entry name" value="Methyltransf_24"/>
    <property type="match status" value="1"/>
</dbReference>
<dbReference type="SUPFAM" id="SSF53335">
    <property type="entry name" value="S-adenosyl-L-methionine-dependent methyltransferases"/>
    <property type="match status" value="1"/>
</dbReference>